<proteinExistence type="predicted"/>
<dbReference type="Proteomes" id="UP000078555">
    <property type="component" value="Unassembled WGS sequence"/>
</dbReference>
<evidence type="ECO:0000313" key="3">
    <source>
        <dbReference type="Proteomes" id="UP000078550"/>
    </source>
</evidence>
<evidence type="ECO:0000313" key="1">
    <source>
        <dbReference type="EMBL" id="SBT30979.1"/>
    </source>
</evidence>
<accession>A0A1A8YI81</accession>
<reference evidence="1" key="2">
    <citation type="submission" date="2016-05" db="EMBL/GenBank/DDBJ databases">
        <authorList>
            <person name="Lavstsen T."/>
            <person name="Jespersen J.S."/>
        </authorList>
    </citation>
    <scope>NUCLEOTIDE SEQUENCE [LARGE SCALE GENOMIC DNA]</scope>
</reference>
<protein>
    <submittedName>
        <fullName evidence="1">Uncharacterized protein</fullName>
    </submittedName>
</protein>
<dbReference type="AlphaFoldDB" id="A0A1A8YI81"/>
<evidence type="ECO:0000313" key="4">
    <source>
        <dbReference type="Proteomes" id="UP000078555"/>
    </source>
</evidence>
<evidence type="ECO:0000313" key="2">
    <source>
        <dbReference type="EMBL" id="SBT31574.1"/>
    </source>
</evidence>
<reference evidence="4" key="1">
    <citation type="submission" date="2016-05" db="EMBL/GenBank/DDBJ databases">
        <authorList>
            <person name="Naeem R."/>
        </authorList>
    </citation>
    <scope>NUCLEOTIDE SEQUENCE [LARGE SCALE GENOMIC DNA]</scope>
</reference>
<sequence>MQIYKSVEILNFCDLNFLLRAMSQDGFVSFKLMYVSRRSEMYKLKKNYKIINDFNSLIAYENVLRGRNRANKRAYEQTKRRREETKKTDFLFDTTTSSSDGGFTTDDDFLQKIKTNKKNRKNRNVQMENVHIVRDTKLHLKKKRKGSFAYYNSFMEKMLYRKVKLYYVEDENVIFKKFTGTLWN</sequence>
<name>A0A1A8YI81_PLAOA</name>
<dbReference type="EMBL" id="FLRE01000019">
    <property type="protein sequence ID" value="SBT31574.1"/>
    <property type="molecule type" value="Genomic_DNA"/>
</dbReference>
<organism evidence="1 4">
    <name type="scientific">Plasmodium ovale wallikeri</name>
    <dbReference type="NCBI Taxonomy" id="864142"/>
    <lineage>
        <taxon>Eukaryota</taxon>
        <taxon>Sar</taxon>
        <taxon>Alveolata</taxon>
        <taxon>Apicomplexa</taxon>
        <taxon>Aconoidasida</taxon>
        <taxon>Haemosporida</taxon>
        <taxon>Plasmodiidae</taxon>
        <taxon>Plasmodium</taxon>
        <taxon>Plasmodium (Plasmodium)</taxon>
    </lineage>
</organism>
<dbReference type="EMBL" id="FLRD01000010">
    <property type="protein sequence ID" value="SBT30979.1"/>
    <property type="molecule type" value="Genomic_DNA"/>
</dbReference>
<keyword evidence="4" id="KW-1185">Reference proteome</keyword>
<dbReference type="Proteomes" id="UP000078550">
    <property type="component" value="Unassembled WGS sequence"/>
</dbReference>
<reference evidence="3" key="3">
    <citation type="submission" date="2016-05" db="EMBL/GenBank/DDBJ databases">
        <authorList>
            <person name="Naeem Raeece"/>
        </authorList>
    </citation>
    <scope>NUCLEOTIDE SEQUENCE [LARGE SCALE GENOMIC DNA]</scope>
</reference>
<gene>
    <name evidence="1" type="ORF">POVWA1_004850</name>
    <name evidence="2" type="ORF">POVWA2_004910</name>
</gene>